<evidence type="ECO:0000256" key="16">
    <source>
        <dbReference type="PIRSR" id="PIRSR600829-2"/>
    </source>
</evidence>
<dbReference type="GO" id="GO:0005524">
    <property type="term" value="F:ATP binding"/>
    <property type="evidence" value="ECO:0007669"/>
    <property type="project" value="UniProtKB-KW"/>
</dbReference>
<keyword evidence="18" id="KW-0479">Metal-binding</keyword>
<keyword evidence="22" id="KW-1185">Reference proteome</keyword>
<evidence type="ECO:0000256" key="15">
    <source>
        <dbReference type="PIRSR" id="PIRSR600829-1"/>
    </source>
</evidence>
<evidence type="ECO:0000256" key="2">
    <source>
        <dbReference type="ARBA" id="ARBA00005967"/>
    </source>
</evidence>
<dbReference type="OrthoDB" id="277708at2"/>
<evidence type="ECO:0000256" key="12">
    <source>
        <dbReference type="ARBA" id="ARBA00023136"/>
    </source>
</evidence>
<evidence type="ECO:0000256" key="8">
    <source>
        <dbReference type="ARBA" id="ARBA00022777"/>
    </source>
</evidence>
<reference evidence="21 22" key="1">
    <citation type="submission" date="2018-12" db="EMBL/GenBank/DDBJ databases">
        <authorList>
            <person name="Toschakov S.V."/>
        </authorList>
    </citation>
    <scope>NUCLEOTIDE SEQUENCE [LARGE SCALE GENOMIC DNA]</scope>
    <source>
        <strain evidence="21 22">GM2012</strain>
    </source>
</reference>
<feature type="binding site" evidence="18">
    <location>
        <position position="83"/>
    </location>
    <ligand>
        <name>a divalent metal cation</name>
        <dbReference type="ChEBI" id="CHEBI:60240"/>
    </ligand>
</feature>
<keyword evidence="5" id="KW-0808">Transferase</keyword>
<dbReference type="InterPro" id="IPR033717">
    <property type="entry name" value="UDPK"/>
</dbReference>
<evidence type="ECO:0000256" key="19">
    <source>
        <dbReference type="SAM" id="MobiDB-lite"/>
    </source>
</evidence>
<keyword evidence="18" id="KW-0460">Magnesium</keyword>
<reference evidence="21 22" key="2">
    <citation type="submission" date="2019-01" db="EMBL/GenBank/DDBJ databases">
        <title>Tautonia sociabilis, a novel thermotolerant planctomycete of Isosphaeraceae family, isolated from a 4000 m deep subterranean habitat.</title>
        <authorList>
            <person name="Kovaleva O.L."/>
            <person name="Elcheninov A.G."/>
            <person name="Van Heerden E."/>
            <person name="Toshchakov S.V."/>
            <person name="Novikov A."/>
            <person name="Bonch-Osmolovskaya E.A."/>
            <person name="Kublanov I.V."/>
        </authorList>
    </citation>
    <scope>NUCLEOTIDE SEQUENCE [LARGE SCALE GENOMIC DNA]</scope>
    <source>
        <strain evidence="21 22">GM2012</strain>
    </source>
</reference>
<feature type="binding site" evidence="16">
    <location>
        <position position="124"/>
    </location>
    <ligand>
        <name>substrate</name>
    </ligand>
</feature>
<comment type="cofactor">
    <cofactor evidence="18">
        <name>Mg(2+)</name>
        <dbReference type="ChEBI" id="CHEBI:18420"/>
    </cofactor>
    <text evidence="18">Mn(2+), Zn(2+), Cd(2+) and Co(2+) support activity to lesser extents.</text>
</comment>
<evidence type="ECO:0000256" key="10">
    <source>
        <dbReference type="ARBA" id="ARBA00022989"/>
    </source>
</evidence>
<evidence type="ECO:0000256" key="6">
    <source>
        <dbReference type="ARBA" id="ARBA00022692"/>
    </source>
</evidence>
<keyword evidence="4" id="KW-0444">Lipid biosynthesis</keyword>
<dbReference type="GO" id="GO:0005886">
    <property type="term" value="C:plasma membrane"/>
    <property type="evidence" value="ECO:0007669"/>
    <property type="project" value="UniProtKB-SubCell"/>
</dbReference>
<dbReference type="Pfam" id="PF01219">
    <property type="entry name" value="DAGK_prokar"/>
    <property type="match status" value="1"/>
</dbReference>
<evidence type="ECO:0000313" key="22">
    <source>
        <dbReference type="Proteomes" id="UP000280296"/>
    </source>
</evidence>
<dbReference type="GO" id="GO:0008654">
    <property type="term" value="P:phospholipid biosynthetic process"/>
    <property type="evidence" value="ECO:0007669"/>
    <property type="project" value="UniProtKB-KW"/>
</dbReference>
<keyword evidence="13" id="KW-0594">Phospholipid biosynthesis</keyword>
<proteinExistence type="inferred from homology"/>
<evidence type="ECO:0000313" key="21">
    <source>
        <dbReference type="EMBL" id="RUL84888.1"/>
    </source>
</evidence>
<keyword evidence="3" id="KW-1003">Cell membrane</keyword>
<dbReference type="InterPro" id="IPR036945">
    <property type="entry name" value="DAGK_sf"/>
</dbReference>
<comment type="subcellular location">
    <subcellularLocation>
        <location evidence="1">Cell membrane</location>
        <topology evidence="1">Multi-pass membrane protein</topology>
    </subcellularLocation>
</comment>
<feature type="region of interest" description="Disordered" evidence="19">
    <location>
        <begin position="1"/>
        <end position="68"/>
    </location>
</feature>
<gene>
    <name evidence="21" type="ORF">TsocGM_19625</name>
</gene>
<keyword evidence="6 20" id="KW-0812">Transmembrane</keyword>
<dbReference type="PANTHER" id="PTHR34299">
    <property type="entry name" value="DIACYLGLYCEROL KINASE"/>
    <property type="match status" value="1"/>
</dbReference>
<evidence type="ECO:0000256" key="13">
    <source>
        <dbReference type="ARBA" id="ARBA00023209"/>
    </source>
</evidence>
<dbReference type="AlphaFoldDB" id="A0A432MFL4"/>
<organism evidence="21 22">
    <name type="scientific">Tautonia sociabilis</name>
    <dbReference type="NCBI Taxonomy" id="2080755"/>
    <lineage>
        <taxon>Bacteria</taxon>
        <taxon>Pseudomonadati</taxon>
        <taxon>Planctomycetota</taxon>
        <taxon>Planctomycetia</taxon>
        <taxon>Isosphaerales</taxon>
        <taxon>Isosphaeraceae</taxon>
        <taxon>Tautonia</taxon>
    </lineage>
</organism>
<dbReference type="InterPro" id="IPR000829">
    <property type="entry name" value="DAGK"/>
</dbReference>
<dbReference type="Gene3D" id="1.10.287.3610">
    <property type="match status" value="1"/>
</dbReference>
<keyword evidence="8" id="KW-0418">Kinase</keyword>
<keyword evidence="9 17" id="KW-0067">ATP-binding</keyword>
<comment type="similarity">
    <text evidence="2">Belongs to the bacterial diacylglycerol kinase family.</text>
</comment>
<name>A0A432MFL4_9BACT</name>
<feature type="binding site" evidence="17">
    <location>
        <position position="83"/>
    </location>
    <ligand>
        <name>ATP</name>
        <dbReference type="ChEBI" id="CHEBI:30616"/>
    </ligand>
</feature>
<feature type="transmembrane region" description="Helical" evidence="20">
    <location>
        <begin position="151"/>
        <end position="172"/>
    </location>
</feature>
<evidence type="ECO:0000256" key="18">
    <source>
        <dbReference type="PIRSR" id="PIRSR600829-4"/>
    </source>
</evidence>
<dbReference type="GO" id="GO:0046872">
    <property type="term" value="F:metal ion binding"/>
    <property type="evidence" value="ECO:0007669"/>
    <property type="project" value="UniProtKB-KW"/>
</dbReference>
<dbReference type="GO" id="GO:0016301">
    <property type="term" value="F:kinase activity"/>
    <property type="evidence" value="ECO:0007669"/>
    <property type="project" value="UniProtKB-KW"/>
</dbReference>
<evidence type="ECO:0000256" key="5">
    <source>
        <dbReference type="ARBA" id="ARBA00022679"/>
    </source>
</evidence>
<protein>
    <recommendedName>
        <fullName evidence="23">Diacylglycerol kinase family protein</fullName>
    </recommendedName>
</protein>
<evidence type="ECO:0008006" key="23">
    <source>
        <dbReference type="Google" id="ProtNLM"/>
    </source>
</evidence>
<sequence>MSAPHFFSHPSRGRGGPGSEPRPDLPAAPPDGAEVDPPSDAELVALPVPPVLQEPTAPSRRGATTRSKLAEGARGIKLAIRAESSYFAHAYRGLLIAISAALLGLSAGGWCLLIVSAALVLVAETFRCALCAALDAVADPADPLAKTAREIAAGGLLFASMTSAAITITVLVSRLGEVLGW</sequence>
<dbReference type="CDD" id="cd14265">
    <property type="entry name" value="UDPK_IM_like"/>
    <property type="match status" value="1"/>
</dbReference>
<evidence type="ECO:0000256" key="20">
    <source>
        <dbReference type="SAM" id="Phobius"/>
    </source>
</evidence>
<evidence type="ECO:0000256" key="4">
    <source>
        <dbReference type="ARBA" id="ARBA00022516"/>
    </source>
</evidence>
<dbReference type="PANTHER" id="PTHR34299:SF1">
    <property type="entry name" value="DIACYLGLYCEROL KINASE"/>
    <property type="match status" value="1"/>
</dbReference>
<evidence type="ECO:0000256" key="14">
    <source>
        <dbReference type="ARBA" id="ARBA00023264"/>
    </source>
</evidence>
<evidence type="ECO:0000256" key="17">
    <source>
        <dbReference type="PIRSR" id="PIRSR600829-3"/>
    </source>
</evidence>
<feature type="transmembrane region" description="Helical" evidence="20">
    <location>
        <begin position="94"/>
        <end position="120"/>
    </location>
</feature>
<evidence type="ECO:0000256" key="3">
    <source>
        <dbReference type="ARBA" id="ARBA00022475"/>
    </source>
</evidence>
<keyword evidence="11" id="KW-0443">Lipid metabolism</keyword>
<feature type="active site" description="Proton acceptor" evidence="15">
    <location>
        <position position="124"/>
    </location>
</feature>
<evidence type="ECO:0000256" key="9">
    <source>
        <dbReference type="ARBA" id="ARBA00022840"/>
    </source>
</evidence>
<comment type="caution">
    <text evidence="21">The sequence shown here is derived from an EMBL/GenBank/DDBJ whole genome shotgun (WGS) entry which is preliminary data.</text>
</comment>
<evidence type="ECO:0000256" key="7">
    <source>
        <dbReference type="ARBA" id="ARBA00022741"/>
    </source>
</evidence>
<dbReference type="RefSeq" id="WP_126727164.1">
    <property type="nucleotide sequence ID" value="NZ_RYZH01000045.1"/>
</dbReference>
<evidence type="ECO:0000256" key="11">
    <source>
        <dbReference type="ARBA" id="ARBA00023098"/>
    </source>
</evidence>
<keyword evidence="14" id="KW-1208">Phospholipid metabolism</keyword>
<keyword evidence="7 17" id="KW-0547">Nucleotide-binding</keyword>
<dbReference type="Proteomes" id="UP000280296">
    <property type="component" value="Unassembled WGS sequence"/>
</dbReference>
<dbReference type="EMBL" id="RYZH01000045">
    <property type="protein sequence ID" value="RUL84888.1"/>
    <property type="molecule type" value="Genomic_DNA"/>
</dbReference>
<accession>A0A432MFL4</accession>
<keyword evidence="12 20" id="KW-0472">Membrane</keyword>
<evidence type="ECO:0000256" key="1">
    <source>
        <dbReference type="ARBA" id="ARBA00004651"/>
    </source>
</evidence>
<keyword evidence="10 20" id="KW-1133">Transmembrane helix</keyword>